<dbReference type="EMBL" id="JAKRCV010000004">
    <property type="protein sequence ID" value="MCG7320735.1"/>
    <property type="molecule type" value="Genomic_DNA"/>
</dbReference>
<dbReference type="Pfam" id="PF01925">
    <property type="entry name" value="TauE"/>
    <property type="match status" value="1"/>
</dbReference>
<dbReference type="PANTHER" id="PTHR43701:SF2">
    <property type="entry name" value="MEMBRANE TRANSPORTER PROTEIN YJNA-RELATED"/>
    <property type="match status" value="1"/>
</dbReference>
<evidence type="ECO:0000256" key="3">
    <source>
        <dbReference type="ARBA" id="ARBA00022692"/>
    </source>
</evidence>
<evidence type="ECO:0000256" key="2">
    <source>
        <dbReference type="ARBA" id="ARBA00009142"/>
    </source>
</evidence>
<feature type="transmembrane region" description="Helical" evidence="6">
    <location>
        <begin position="261"/>
        <end position="279"/>
    </location>
</feature>
<reference evidence="7 8" key="1">
    <citation type="submission" date="2022-02" db="EMBL/GenBank/DDBJ databases">
        <title>Uncovering new skin microbiome diversity through culturing and metagenomics.</title>
        <authorList>
            <person name="Conlan S."/>
            <person name="Deming C."/>
            <person name="Nisc Comparative Sequencing Program N."/>
            <person name="Segre J.A."/>
        </authorList>
    </citation>
    <scope>NUCLEOTIDE SEQUENCE [LARGE SCALE GENOMIC DNA]</scope>
    <source>
        <strain evidence="7 8">ACRQZ</strain>
    </source>
</reference>
<gene>
    <name evidence="7" type="ORF">MHL29_02340</name>
</gene>
<evidence type="ECO:0000256" key="5">
    <source>
        <dbReference type="ARBA" id="ARBA00023136"/>
    </source>
</evidence>
<dbReference type="InterPro" id="IPR002781">
    <property type="entry name" value="TM_pro_TauE-like"/>
</dbReference>
<dbReference type="PANTHER" id="PTHR43701">
    <property type="entry name" value="MEMBRANE TRANSPORTER PROTEIN MJ0441-RELATED"/>
    <property type="match status" value="1"/>
</dbReference>
<comment type="subcellular location">
    <subcellularLocation>
        <location evidence="6">Cell membrane</location>
        <topology evidence="6">Multi-pass membrane protein</topology>
    </subcellularLocation>
    <subcellularLocation>
        <location evidence="1">Membrane</location>
        <topology evidence="1">Multi-pass membrane protein</topology>
    </subcellularLocation>
</comment>
<comment type="similarity">
    <text evidence="2 6">Belongs to the 4-toluene sulfonate uptake permease (TSUP) (TC 2.A.102) family.</text>
</comment>
<feature type="transmembrane region" description="Helical" evidence="6">
    <location>
        <begin position="7"/>
        <end position="36"/>
    </location>
</feature>
<feature type="transmembrane region" description="Helical" evidence="6">
    <location>
        <begin position="42"/>
        <end position="62"/>
    </location>
</feature>
<feature type="transmembrane region" description="Helical" evidence="6">
    <location>
        <begin position="232"/>
        <end position="249"/>
    </location>
</feature>
<keyword evidence="4 6" id="KW-1133">Transmembrane helix</keyword>
<name>A0ABS9Q0J8_9MICO</name>
<feature type="transmembrane region" description="Helical" evidence="6">
    <location>
        <begin position="74"/>
        <end position="94"/>
    </location>
</feature>
<proteinExistence type="inferred from homology"/>
<evidence type="ECO:0000256" key="4">
    <source>
        <dbReference type="ARBA" id="ARBA00022989"/>
    </source>
</evidence>
<feature type="transmembrane region" description="Helical" evidence="6">
    <location>
        <begin position="201"/>
        <end position="220"/>
    </location>
</feature>
<evidence type="ECO:0000313" key="7">
    <source>
        <dbReference type="EMBL" id="MCG7320735.1"/>
    </source>
</evidence>
<dbReference type="RefSeq" id="WP_239261917.1">
    <property type="nucleotide sequence ID" value="NZ_JAKRCV010000004.1"/>
</dbReference>
<sequence length="281" mass="28401">MLTALPAAVLAGVLIGVVMGALGGGGAVLLVPVLALGFGVDAVPATTMSLVVVGISSLVSAWSSGRRGLVDARMAGAFVLCGVLGSALGTRLSHLVDGDLLLAMFGGLLLVIAALMVRRGRDAGASDPGVPVHRGQPDAEDSMLDGAAAPAGAHRVAHRTRWGRLVGAATGVSLLTGFFGVGGGFAIVPALTLLLRVPMRVAVGTSLLVIAGNCLTSLVWRWPTLARLDWPLTVALTVSMVVGGLLGGRVGRRVPAPRLQLAFGILLVLVAAVTLVQTLRT</sequence>
<protein>
    <recommendedName>
        <fullName evidence="6">Probable membrane transporter protein</fullName>
    </recommendedName>
</protein>
<keyword evidence="3 6" id="KW-0812">Transmembrane</keyword>
<evidence type="ECO:0000256" key="6">
    <source>
        <dbReference type="RuleBase" id="RU363041"/>
    </source>
</evidence>
<accession>A0ABS9Q0J8</accession>
<keyword evidence="6" id="KW-1003">Cell membrane</keyword>
<feature type="transmembrane region" description="Helical" evidence="6">
    <location>
        <begin position="165"/>
        <end position="195"/>
    </location>
</feature>
<dbReference type="Proteomes" id="UP001521931">
    <property type="component" value="Unassembled WGS sequence"/>
</dbReference>
<keyword evidence="8" id="KW-1185">Reference proteome</keyword>
<dbReference type="InterPro" id="IPR051598">
    <property type="entry name" value="TSUP/Inactive_protease-like"/>
</dbReference>
<evidence type="ECO:0000313" key="8">
    <source>
        <dbReference type="Proteomes" id="UP001521931"/>
    </source>
</evidence>
<evidence type="ECO:0000256" key="1">
    <source>
        <dbReference type="ARBA" id="ARBA00004141"/>
    </source>
</evidence>
<keyword evidence="5 6" id="KW-0472">Membrane</keyword>
<comment type="caution">
    <text evidence="7">The sequence shown here is derived from an EMBL/GenBank/DDBJ whole genome shotgun (WGS) entry which is preliminary data.</text>
</comment>
<organism evidence="7 8">
    <name type="scientific">Arsenicicoccus bolidensis</name>
    <dbReference type="NCBI Taxonomy" id="229480"/>
    <lineage>
        <taxon>Bacteria</taxon>
        <taxon>Bacillati</taxon>
        <taxon>Actinomycetota</taxon>
        <taxon>Actinomycetes</taxon>
        <taxon>Micrococcales</taxon>
        <taxon>Intrasporangiaceae</taxon>
        <taxon>Arsenicicoccus</taxon>
    </lineage>
</organism>
<feature type="transmembrane region" description="Helical" evidence="6">
    <location>
        <begin position="100"/>
        <end position="117"/>
    </location>
</feature>